<organism evidence="11 12">
    <name type="scientific">Caldibacillus debilis</name>
    <dbReference type="NCBI Taxonomy" id="301148"/>
    <lineage>
        <taxon>Bacteria</taxon>
        <taxon>Bacillati</taxon>
        <taxon>Bacillota</taxon>
        <taxon>Bacilli</taxon>
        <taxon>Bacillales</taxon>
        <taxon>Bacillaceae</taxon>
        <taxon>Caldibacillus</taxon>
    </lineage>
</organism>
<sequence length="434" mass="47585">MSKFTDFLEQKVSNPMARLAEQRHLLAIRDGVVSALPFIIVGSFFLIFAFPPLPEKWSITQWLTAHATEILIPYRMTMFIMSLYIAFGIGYNLANSYKVDPLSGGLIAVSALLLTITPTVVEELGFVMPMQYLGGQGLFVTILVSIISVEIFRFCKQKNITIKLPKQVPASVSRSFEALIPVAIVIVLMSIITVAMGVNLHAIVQKITSPLVTVGDSLFGVLVPVFLITFFWSFGIHGVSVVGSVARPLWEMYLAENAEAVAQGASKIPHVAPEPLYQWFIWIGGSGATLGLVIAMLIFAKSKYMKNLARTAVVPSIFNINEPIIFGIPIVLNPTLIIPFIITPIITATIAYFATSVGLVTPTYVKAPWTLPAPIGAYLATGGDWRAILLVIINVAISFLIYLPFFKMYDKKLSALESEDNQQVELDNNTNVQA</sequence>
<evidence type="ECO:0000256" key="8">
    <source>
        <dbReference type="PIRNR" id="PIRNR006351"/>
    </source>
</evidence>
<keyword evidence="5 9" id="KW-0812">Transmembrane</keyword>
<comment type="function">
    <text evidence="8">The phosphoenolpyruvate-dependent sugar phosphotransferase system (PTS), a major carbohydrate active -transport system, catalyzes the phosphorylation of incoming sugar substrates concomitant with their translocation across the cell membrane.</text>
</comment>
<protein>
    <recommendedName>
        <fullName evidence="8">Permease IIC component</fullName>
    </recommendedName>
</protein>
<feature type="transmembrane region" description="Helical" evidence="9">
    <location>
        <begin position="102"/>
        <end position="121"/>
    </location>
</feature>
<keyword evidence="7 8" id="KW-0472">Membrane</keyword>
<feature type="transmembrane region" description="Helical" evidence="9">
    <location>
        <begin position="218"/>
        <end position="242"/>
    </location>
</feature>
<dbReference type="InterPro" id="IPR003352">
    <property type="entry name" value="PTS_EIIC"/>
</dbReference>
<evidence type="ECO:0000256" key="6">
    <source>
        <dbReference type="ARBA" id="ARBA00022989"/>
    </source>
</evidence>
<evidence type="ECO:0000256" key="5">
    <source>
        <dbReference type="ARBA" id="ARBA00022692"/>
    </source>
</evidence>
<feature type="transmembrane region" description="Helical" evidence="9">
    <location>
        <begin position="133"/>
        <end position="155"/>
    </location>
</feature>
<accession>A0A3E0K438</accession>
<dbReference type="GO" id="GO:0005886">
    <property type="term" value="C:plasma membrane"/>
    <property type="evidence" value="ECO:0007669"/>
    <property type="project" value="UniProtKB-SubCell"/>
</dbReference>
<evidence type="ECO:0000256" key="1">
    <source>
        <dbReference type="ARBA" id="ARBA00004651"/>
    </source>
</evidence>
<dbReference type="GO" id="GO:0009401">
    <property type="term" value="P:phosphoenolpyruvate-dependent sugar phosphotransferase system"/>
    <property type="evidence" value="ECO:0007669"/>
    <property type="project" value="InterPro"/>
</dbReference>
<feature type="domain" description="PTS EIIC type-3" evidence="10">
    <location>
        <begin position="8"/>
        <end position="405"/>
    </location>
</feature>
<dbReference type="GO" id="GO:0008982">
    <property type="term" value="F:protein-N(PI)-phosphohistidine-sugar phosphotransferase activity"/>
    <property type="evidence" value="ECO:0007669"/>
    <property type="project" value="UniProtKB-UniRule"/>
</dbReference>
<evidence type="ECO:0000256" key="3">
    <source>
        <dbReference type="ARBA" id="ARBA00022475"/>
    </source>
</evidence>
<dbReference type="NCBIfam" id="TIGR00410">
    <property type="entry name" value="lacE"/>
    <property type="match status" value="1"/>
</dbReference>
<comment type="subcellular location">
    <subcellularLocation>
        <location evidence="1">Cell membrane</location>
        <topology evidence="1">Multi-pass membrane protein</topology>
    </subcellularLocation>
</comment>
<dbReference type="Pfam" id="PF02378">
    <property type="entry name" value="PTS_EIIC"/>
    <property type="match status" value="1"/>
</dbReference>
<comment type="caution">
    <text evidence="11">The sequence shown here is derived from an EMBL/GenBank/DDBJ whole genome shotgun (WGS) entry which is preliminary data.</text>
</comment>
<proteinExistence type="predicted"/>
<dbReference type="PIRSF" id="PIRSF006351">
    <property type="entry name" value="PTS_EIIC-Cellobiose"/>
    <property type="match status" value="1"/>
</dbReference>
<feature type="transmembrane region" description="Helical" evidence="9">
    <location>
        <begin position="385"/>
        <end position="405"/>
    </location>
</feature>
<dbReference type="EMBL" id="QEWE01000017">
    <property type="protein sequence ID" value="REJ28395.1"/>
    <property type="molecule type" value="Genomic_DNA"/>
</dbReference>
<gene>
    <name evidence="11" type="ORF">C6P37_09190</name>
</gene>
<dbReference type="PROSITE" id="PS51105">
    <property type="entry name" value="PTS_EIIC_TYPE_3"/>
    <property type="match status" value="1"/>
</dbReference>
<evidence type="ECO:0000256" key="7">
    <source>
        <dbReference type="ARBA" id="ARBA00023136"/>
    </source>
</evidence>
<feature type="transmembrane region" description="Helical" evidence="9">
    <location>
        <begin position="279"/>
        <end position="300"/>
    </location>
</feature>
<dbReference type="PANTHER" id="PTHR33989">
    <property type="match status" value="1"/>
</dbReference>
<keyword evidence="3 8" id="KW-1003">Cell membrane</keyword>
<dbReference type="InterPro" id="IPR051088">
    <property type="entry name" value="PTS_Sugar-EIIC/EIIB"/>
</dbReference>
<reference evidence="11 12" key="1">
    <citation type="submission" date="2018-03" db="EMBL/GenBank/DDBJ databases">
        <authorList>
            <person name="Keele B.F."/>
        </authorList>
    </citation>
    <scope>NUCLEOTIDE SEQUENCE [LARGE SCALE GENOMIC DNA]</scope>
    <source>
        <strain evidence="11">ZCTH4_d</strain>
    </source>
</reference>
<dbReference type="GO" id="GO:1901264">
    <property type="term" value="P:carbohydrate derivative transport"/>
    <property type="evidence" value="ECO:0007669"/>
    <property type="project" value="TreeGrafter"/>
</dbReference>
<evidence type="ECO:0000256" key="9">
    <source>
        <dbReference type="SAM" id="Phobius"/>
    </source>
</evidence>
<evidence type="ECO:0000313" key="12">
    <source>
        <dbReference type="Proteomes" id="UP000257014"/>
    </source>
</evidence>
<evidence type="ECO:0000256" key="4">
    <source>
        <dbReference type="ARBA" id="ARBA00022597"/>
    </source>
</evidence>
<evidence type="ECO:0000256" key="2">
    <source>
        <dbReference type="ARBA" id="ARBA00022448"/>
    </source>
</evidence>
<evidence type="ECO:0000259" key="10">
    <source>
        <dbReference type="PROSITE" id="PS51105"/>
    </source>
</evidence>
<keyword evidence="2 8" id="KW-0813">Transport</keyword>
<dbReference type="PANTHER" id="PTHR33989:SF11">
    <property type="entry name" value="LICHENAN PERMEASE IIC COMPONENT"/>
    <property type="match status" value="1"/>
</dbReference>
<evidence type="ECO:0000313" key="11">
    <source>
        <dbReference type="EMBL" id="REJ28395.1"/>
    </source>
</evidence>
<dbReference type="InterPro" id="IPR004796">
    <property type="entry name" value="PTS_IIC_cello"/>
</dbReference>
<feature type="transmembrane region" description="Helical" evidence="9">
    <location>
        <begin position="176"/>
        <end position="198"/>
    </location>
</feature>
<keyword evidence="6 9" id="KW-1133">Transmembrane helix</keyword>
<feature type="transmembrane region" description="Helical" evidence="9">
    <location>
        <begin position="312"/>
        <end position="332"/>
    </location>
</feature>
<feature type="transmembrane region" description="Helical" evidence="9">
    <location>
        <begin position="339"/>
        <end position="365"/>
    </location>
</feature>
<dbReference type="InterPro" id="IPR004501">
    <property type="entry name" value="PTS_EIIC_3"/>
</dbReference>
<feature type="transmembrane region" description="Helical" evidence="9">
    <location>
        <begin position="26"/>
        <end position="50"/>
    </location>
</feature>
<name>A0A3E0K438_9BACI</name>
<dbReference type="Proteomes" id="UP000257014">
    <property type="component" value="Unassembled WGS sequence"/>
</dbReference>
<dbReference type="AlphaFoldDB" id="A0A3E0K438"/>
<feature type="transmembrane region" description="Helical" evidence="9">
    <location>
        <begin position="70"/>
        <end position="90"/>
    </location>
</feature>
<keyword evidence="4 8" id="KW-0762">Sugar transport</keyword>
<dbReference type="RefSeq" id="WP_120666946.1">
    <property type="nucleotide sequence ID" value="NZ_QEWB01000011.1"/>
</dbReference>